<dbReference type="EMBL" id="NHTK01000814">
    <property type="protein sequence ID" value="PPR05377.1"/>
    <property type="molecule type" value="Genomic_DNA"/>
</dbReference>
<evidence type="ECO:0000313" key="5">
    <source>
        <dbReference type="Proteomes" id="UP000284842"/>
    </source>
</evidence>
<dbReference type="Pfam" id="PF23207">
    <property type="entry name" value="PH_SPO71"/>
    <property type="match status" value="1"/>
</dbReference>
<sequence length="1096" mass="124996">MANTSQIPDTAGSSQPEEGHPHSNVVKRFFIGPMPERVIVNNEARPKKPNKLTLGSVFSLSLDNEANQKIHNPDKSEEVTKIVKDHAVRFYVQDGGKVEDWAEDDEQHLIEDVVDRWKRSEWGQLWSQRYHRMRGDAQNTAASAGQWFGTSFEVGNLMGVNILEKQGHIMSKYTHSQYVSVGNSSKSTCKSPKPSSAAQYSGQETYFSAHSHLTPTTTSKIDPISVLGLSHQTTSPLSSDPQLAKDQAAASSQNTERQAKIQRSATFDATPHLPDSGIAGFSRSSTHIGPSLVSNQKGKGKMVHYVDSSATGSSLPTPGPLPVEDVLERNKDTVDPNTSLAATKSPPQPKAHINYILSLLRDRMLVRVAYSELEGFTKFDESVNRTTRDLEYEDWGEFMVAWRRDSLEIYRDHLTPGKEWLTGHKHLSYVVPLKGSRTKFGLYSFVDLSFCITCAPTKATLNTATSRWIFSRDKDGTNIFVFKLKCRSRAYDWAWQLWRYMGEQIPSSINIHNPRLNTRVTVDIPPEQENLDLGGLYRTFQRQNLIELCLESLRTIPDWNLLVERELTGDRSLQLAWRVDGNLDWVWLEQDTYGNRRDWAVLCGLAFRQVRELAHIILSSVLTTWFQSLRQPVLDIRVAQHVLNHIHLKNGIRMNEPPAVEGYLERIRPNTQTKQQLYLATHDGYLFVLPALSPFPPLPPGMAGNNSTDNDSDNLRHTEIRRGANQVMSSMHVCDLRMIVLVRRAIQLVPTHVHAVREDQSNETWHTREERSPEDLMDEEGEIGLSKPGGDRAKLRMRRSFELLLNSGHVIRFEVRGSLRFRDLIHKNDIIFKAHSCTLAIEWIDRLRDLVLYWKQKHRIDAKQEIELAQSQRPRLTPQTRVCQDQHELPPEAPLDPSAPFAAMDNLYNWCVLEGCKPIVKGSRVYMRKGLRGQYKLVQLFLVAGHLVRFKVGANTYFYPAFRKKVSLVDAYVISGYFAAQILPQGQYKPNADRAPRRYQDGLETDDREEDMMFMVWYRPFMQMANADQDPTVTPVSSKEIPALSAKHKLLVFKTRSKIERDAWCWALNSEIEKIARAQKEREEKMRDAGGLMKLG</sequence>
<name>A0A409YQU1_9AGAR</name>
<evidence type="ECO:0000259" key="3">
    <source>
        <dbReference type="Pfam" id="PF23207"/>
    </source>
</evidence>
<feature type="domain" description="Mug56/Spo71 PH" evidence="2">
    <location>
        <begin position="925"/>
        <end position="1072"/>
    </location>
</feature>
<feature type="region of interest" description="Disordered" evidence="1">
    <location>
        <begin position="231"/>
        <end position="273"/>
    </location>
</feature>
<evidence type="ECO:0000313" key="4">
    <source>
        <dbReference type="EMBL" id="PPR05377.1"/>
    </source>
</evidence>
<dbReference type="InterPro" id="IPR039486">
    <property type="entry name" value="Mug56/Spo71_PH"/>
</dbReference>
<dbReference type="Pfam" id="PF15404">
    <property type="entry name" value="PH_4"/>
    <property type="match status" value="1"/>
</dbReference>
<protein>
    <submittedName>
        <fullName evidence="4">Uncharacterized protein</fullName>
    </submittedName>
</protein>
<dbReference type="Proteomes" id="UP000284842">
    <property type="component" value="Unassembled WGS sequence"/>
</dbReference>
<gene>
    <name evidence="4" type="ORF">CVT24_007991</name>
</gene>
<organism evidence="4 5">
    <name type="scientific">Panaeolus cyanescens</name>
    <dbReference type="NCBI Taxonomy" id="181874"/>
    <lineage>
        <taxon>Eukaryota</taxon>
        <taxon>Fungi</taxon>
        <taxon>Dikarya</taxon>
        <taxon>Basidiomycota</taxon>
        <taxon>Agaricomycotina</taxon>
        <taxon>Agaricomycetes</taxon>
        <taxon>Agaricomycetidae</taxon>
        <taxon>Agaricales</taxon>
        <taxon>Agaricineae</taxon>
        <taxon>Galeropsidaceae</taxon>
        <taxon>Panaeolus</taxon>
    </lineage>
</organism>
<dbReference type="STRING" id="181874.A0A409YQU1"/>
<feature type="region of interest" description="Disordered" evidence="1">
    <location>
        <begin position="759"/>
        <end position="789"/>
    </location>
</feature>
<feature type="compositionally biased region" description="Basic and acidic residues" evidence="1">
    <location>
        <begin position="759"/>
        <end position="774"/>
    </location>
</feature>
<dbReference type="AlphaFoldDB" id="A0A409YQU1"/>
<proteinExistence type="predicted"/>
<dbReference type="InterPro" id="IPR057379">
    <property type="entry name" value="PH_SPO71"/>
</dbReference>
<keyword evidence="5" id="KW-1185">Reference proteome</keyword>
<feature type="domain" description="Prospore membrane adapter protein SPO71 PH" evidence="3">
    <location>
        <begin position="359"/>
        <end position="504"/>
    </location>
</feature>
<dbReference type="InParanoid" id="A0A409YQU1"/>
<dbReference type="InterPro" id="IPR040345">
    <property type="entry name" value="Mug56/Spo71"/>
</dbReference>
<comment type="caution">
    <text evidence="4">The sequence shown here is derived from an EMBL/GenBank/DDBJ whole genome shotgun (WGS) entry which is preliminary data.</text>
</comment>
<feature type="region of interest" description="Disordered" evidence="1">
    <location>
        <begin position="1"/>
        <end position="22"/>
    </location>
</feature>
<evidence type="ECO:0000256" key="1">
    <source>
        <dbReference type="SAM" id="MobiDB-lite"/>
    </source>
</evidence>
<dbReference type="PANTHER" id="PTHR28076">
    <property type="entry name" value="SPORULATION-SPECIFIC PROTEIN 71"/>
    <property type="match status" value="1"/>
</dbReference>
<evidence type="ECO:0000259" key="2">
    <source>
        <dbReference type="Pfam" id="PF15404"/>
    </source>
</evidence>
<dbReference type="PANTHER" id="PTHR28076:SF1">
    <property type="entry name" value="PROSPORE MEMBRANE ADAPTER PROTEIN SPO71"/>
    <property type="match status" value="1"/>
</dbReference>
<dbReference type="OrthoDB" id="5579281at2759"/>
<feature type="compositionally biased region" description="Polar residues" evidence="1">
    <location>
        <begin position="231"/>
        <end position="241"/>
    </location>
</feature>
<feature type="compositionally biased region" description="Polar residues" evidence="1">
    <location>
        <begin position="1"/>
        <end position="16"/>
    </location>
</feature>
<dbReference type="GO" id="GO:1902657">
    <property type="term" value="P:protein localization to prospore membrane"/>
    <property type="evidence" value="ECO:0007669"/>
    <property type="project" value="InterPro"/>
</dbReference>
<accession>A0A409YQU1</accession>
<reference evidence="4 5" key="1">
    <citation type="journal article" date="2018" name="Evol. Lett.">
        <title>Horizontal gene cluster transfer increased hallucinogenic mushroom diversity.</title>
        <authorList>
            <person name="Reynolds H.T."/>
            <person name="Vijayakumar V."/>
            <person name="Gluck-Thaler E."/>
            <person name="Korotkin H.B."/>
            <person name="Matheny P.B."/>
            <person name="Slot J.C."/>
        </authorList>
    </citation>
    <scope>NUCLEOTIDE SEQUENCE [LARGE SCALE GENOMIC DNA]</scope>
    <source>
        <strain evidence="4 5">2629</strain>
    </source>
</reference>
<feature type="compositionally biased region" description="Polar residues" evidence="1">
    <location>
        <begin position="249"/>
        <end position="267"/>
    </location>
</feature>